<dbReference type="SUPFAM" id="SSF52151">
    <property type="entry name" value="FabD/lysophospholipase-like"/>
    <property type="match status" value="1"/>
</dbReference>
<name>F6EK07_HOYSD</name>
<dbReference type="Pfam" id="PF01734">
    <property type="entry name" value="Patatin"/>
    <property type="match status" value="1"/>
</dbReference>
<keyword evidence="1 2" id="KW-0443">Lipid metabolism</keyword>
<organism evidence="4 5">
    <name type="scientific">Hoyosella subflava (strain DSM 45089 / JCM 17490 / NBRC 109087 / DQS3-9A1)</name>
    <name type="common">Amycolicicoccus subflavus</name>
    <dbReference type="NCBI Taxonomy" id="443218"/>
    <lineage>
        <taxon>Bacteria</taxon>
        <taxon>Bacillati</taxon>
        <taxon>Actinomycetota</taxon>
        <taxon>Actinomycetes</taxon>
        <taxon>Mycobacteriales</taxon>
        <taxon>Hoyosellaceae</taxon>
        <taxon>Hoyosella</taxon>
    </lineage>
</organism>
<keyword evidence="5" id="KW-1185">Reference proteome</keyword>
<proteinExistence type="predicted"/>
<reference evidence="4 5" key="1">
    <citation type="journal article" date="2011" name="J. Bacteriol.">
        <title>Complete genome sequence of Amycolicicoccus subflavus DQS3-9A1T, an actinomycete isolated from crude oil-polluted soil.</title>
        <authorList>
            <person name="Cai M."/>
            <person name="Chen W.M."/>
            <person name="Nie Y."/>
            <person name="Chi C.Q."/>
            <person name="Wang Y.N."/>
            <person name="Tang Y.Q."/>
            <person name="Li G.Y."/>
            <person name="Wu X.L."/>
        </authorList>
    </citation>
    <scope>NUCLEOTIDE SEQUENCE [LARGE SCALE GENOMIC DNA]</scope>
    <source>
        <strain evidence="5">DSM 45089 / DQS3-9A1</strain>
    </source>
</reference>
<evidence type="ECO:0000313" key="4">
    <source>
        <dbReference type="EMBL" id="AEF41366.1"/>
    </source>
</evidence>
<dbReference type="GO" id="GO:0016787">
    <property type="term" value="F:hydrolase activity"/>
    <property type="evidence" value="ECO:0007669"/>
    <property type="project" value="UniProtKB-UniRule"/>
</dbReference>
<feature type="short sequence motif" description="GXSXG" evidence="2">
    <location>
        <begin position="99"/>
        <end position="103"/>
    </location>
</feature>
<dbReference type="Proteomes" id="UP000009235">
    <property type="component" value="Chromosome"/>
</dbReference>
<feature type="active site" description="Nucleophile" evidence="2">
    <location>
        <position position="101"/>
    </location>
</feature>
<feature type="active site" description="Proton acceptor" evidence="2">
    <location>
        <position position="288"/>
    </location>
</feature>
<protein>
    <recommendedName>
        <fullName evidence="3">PNPLA domain-containing protein</fullName>
    </recommendedName>
</protein>
<feature type="short sequence motif" description="GXGXXG" evidence="2">
    <location>
        <begin position="72"/>
        <end position="77"/>
    </location>
</feature>
<dbReference type="Gene3D" id="3.40.1090.10">
    <property type="entry name" value="Cytosolic phospholipase A2 catalytic domain"/>
    <property type="match status" value="1"/>
</dbReference>
<dbReference type="GO" id="GO:0016042">
    <property type="term" value="P:lipid catabolic process"/>
    <property type="evidence" value="ECO:0007669"/>
    <property type="project" value="UniProtKB-UniRule"/>
</dbReference>
<dbReference type="EMBL" id="CP002786">
    <property type="protein sequence ID" value="AEF41366.1"/>
    <property type="molecule type" value="Genomic_DNA"/>
</dbReference>
<feature type="domain" description="PNPLA" evidence="3">
    <location>
        <begin position="68"/>
        <end position="301"/>
    </location>
</feature>
<dbReference type="InterPro" id="IPR016035">
    <property type="entry name" value="Acyl_Trfase/lysoPLipase"/>
</dbReference>
<keyword evidence="2" id="KW-0378">Hydrolase</keyword>
<evidence type="ECO:0000259" key="3">
    <source>
        <dbReference type="PROSITE" id="PS51635"/>
    </source>
</evidence>
<keyword evidence="2" id="KW-0442">Lipid degradation</keyword>
<dbReference type="AlphaFoldDB" id="F6EK07"/>
<dbReference type="HOGENOM" id="CLU_534025_0_0_11"/>
<dbReference type="KEGG" id="asd:AS9A_2919"/>
<evidence type="ECO:0000313" key="5">
    <source>
        <dbReference type="Proteomes" id="UP000009235"/>
    </source>
</evidence>
<dbReference type="STRING" id="443218.AS9A_2919"/>
<evidence type="ECO:0000256" key="2">
    <source>
        <dbReference type="PROSITE-ProRule" id="PRU01161"/>
    </source>
</evidence>
<sequence length="413" mass="45886">MEGFRTHVLDVAERALGVQDPAEALRAGRAILDEVALTATRERLIEHHSSQLAPDELDAEAGRRSLAIVAGGGGGSGFPYIGAWQSLDALRLYPRYLLGNSIGSILGAFRTRLREPQWDRYEEIGHSLRREQMIHHTEIAHKFGLPGLVSLRFTDPLDRIFRNEQGERLVLGDTEIPFEVLVGGVRKSAQRHLPARFHDHDAAREHRRLGFLNTAHCFWELLAFFDQRIVKAVLLGADELSAGFEVRDAVGFSAAVPGILHYDIHDDARMDELCSRICAERGIFAMVDGGVVANVPIELAFRRLRDGVIGTRNALIVAFDCFRPTFDAAHLWMQPLAQALHPQVTRNRPFADLVVPMTPVPSPLNLVPTPAHMSETFDWGRASIGPHLEHIMSSLEPVDHLGQVVRKPAVSAR</sequence>
<dbReference type="eggNOG" id="COG1752">
    <property type="taxonomic scope" value="Bacteria"/>
</dbReference>
<evidence type="ECO:0000256" key="1">
    <source>
        <dbReference type="ARBA" id="ARBA00023098"/>
    </source>
</evidence>
<dbReference type="InterPro" id="IPR002641">
    <property type="entry name" value="PNPLA_dom"/>
</dbReference>
<feature type="short sequence motif" description="DGA/G" evidence="2">
    <location>
        <begin position="288"/>
        <end position="290"/>
    </location>
</feature>
<dbReference type="PROSITE" id="PS51635">
    <property type="entry name" value="PNPLA"/>
    <property type="match status" value="1"/>
</dbReference>
<gene>
    <name evidence="4" type="ordered locus">AS9A_2919</name>
</gene>
<accession>F6EK07</accession>